<dbReference type="SUPFAM" id="SSF53850">
    <property type="entry name" value="Periplasmic binding protein-like II"/>
    <property type="match status" value="1"/>
</dbReference>
<evidence type="ECO:0000259" key="2">
    <source>
        <dbReference type="Pfam" id="PF09084"/>
    </source>
</evidence>
<evidence type="ECO:0000313" key="4">
    <source>
        <dbReference type="Proteomes" id="UP000199086"/>
    </source>
</evidence>
<organism evidence="3 4">
    <name type="scientific">Raineyella antarctica</name>
    <dbReference type="NCBI Taxonomy" id="1577474"/>
    <lineage>
        <taxon>Bacteria</taxon>
        <taxon>Bacillati</taxon>
        <taxon>Actinomycetota</taxon>
        <taxon>Actinomycetes</taxon>
        <taxon>Propionibacteriales</taxon>
        <taxon>Propionibacteriaceae</taxon>
        <taxon>Raineyella</taxon>
    </lineage>
</organism>
<accession>A0A1G6GCX2</accession>
<evidence type="ECO:0000313" key="3">
    <source>
        <dbReference type="EMBL" id="SDB79759.1"/>
    </source>
</evidence>
<sequence length="327" mass="34040">MRAPKLIARLGAVALASLLTVSLAACGADSKAAPSNDGKPEVTEMKVGYTPVVDHAGLFQAIQKGYFQEAGLTVTPQAAPGTSIATMVSGDFQAAFGTYPSFLLSKQNGIDLRIIALGANGNEKDNGIFANPASGITTIKGLAGKKVAVNALNNVGDLTLKSTLRENGVDPASIQLMELPFTEMPAALERGAIDAAWTPEPAQAIMKSKGMVDLGSTYTGPTANIPIAGVAMTEAFVKKNPNTAAAFATALQRANADLAADPELARNLVAGYSKTSPEIIATMEIPAWKTGYPQAADLEVWNTLTMELGNLEKKQDLGSMVYDPTKG</sequence>
<feature type="domain" description="SsuA/THI5-like" evidence="2">
    <location>
        <begin position="54"/>
        <end position="264"/>
    </location>
</feature>
<dbReference type="RefSeq" id="WP_092605160.1">
    <property type="nucleotide sequence ID" value="NZ_FMYF01000001.1"/>
</dbReference>
<dbReference type="Gene3D" id="3.40.190.10">
    <property type="entry name" value="Periplasmic binding protein-like II"/>
    <property type="match status" value="2"/>
</dbReference>
<keyword evidence="4" id="KW-1185">Reference proteome</keyword>
<dbReference type="OrthoDB" id="7808807at2"/>
<dbReference type="PANTHER" id="PTHR30024:SF42">
    <property type="entry name" value="ALIPHATIC SULFONATES-BINDING PROTEIN-RELATED"/>
    <property type="match status" value="1"/>
</dbReference>
<protein>
    <submittedName>
        <fullName evidence="3">NitT/TauT family transport system substrate-binding protein</fullName>
    </submittedName>
</protein>
<gene>
    <name evidence="3" type="ORF">GA0111570_10128</name>
</gene>
<dbReference type="Pfam" id="PF09084">
    <property type="entry name" value="NMT1"/>
    <property type="match status" value="1"/>
</dbReference>
<dbReference type="PROSITE" id="PS51257">
    <property type="entry name" value="PROKAR_LIPOPROTEIN"/>
    <property type="match status" value="1"/>
</dbReference>
<dbReference type="EMBL" id="FMYF01000001">
    <property type="protein sequence ID" value="SDB79759.1"/>
    <property type="molecule type" value="Genomic_DNA"/>
</dbReference>
<proteinExistence type="predicted"/>
<feature type="chain" id="PRO_5038795583" evidence="1">
    <location>
        <begin position="28"/>
        <end position="327"/>
    </location>
</feature>
<dbReference type="PANTHER" id="PTHR30024">
    <property type="entry name" value="ALIPHATIC SULFONATES-BINDING PROTEIN-RELATED"/>
    <property type="match status" value="1"/>
</dbReference>
<dbReference type="STRING" id="1577474.GA0111570_10128"/>
<name>A0A1G6GCX2_9ACTN</name>
<reference evidence="3 4" key="1">
    <citation type="submission" date="2016-06" db="EMBL/GenBank/DDBJ databases">
        <authorList>
            <person name="Olsen C.W."/>
            <person name="Carey S."/>
            <person name="Hinshaw L."/>
            <person name="Karasin A.I."/>
        </authorList>
    </citation>
    <scope>NUCLEOTIDE SEQUENCE [LARGE SCALE GENOMIC DNA]</scope>
    <source>
        <strain evidence="3 4">LZ-22</strain>
    </source>
</reference>
<evidence type="ECO:0000256" key="1">
    <source>
        <dbReference type="SAM" id="SignalP"/>
    </source>
</evidence>
<keyword evidence="1" id="KW-0732">Signal</keyword>
<feature type="signal peptide" evidence="1">
    <location>
        <begin position="1"/>
        <end position="27"/>
    </location>
</feature>
<dbReference type="AlphaFoldDB" id="A0A1G6GCX2"/>
<dbReference type="Proteomes" id="UP000199086">
    <property type="component" value="Unassembled WGS sequence"/>
</dbReference>
<dbReference type="InterPro" id="IPR015168">
    <property type="entry name" value="SsuA/THI5"/>
</dbReference>